<gene>
    <name evidence="1" type="ORF">EGM89_07460</name>
</gene>
<comment type="caution">
    <text evidence="1">The sequence shown here is derived from an EMBL/GenBank/DDBJ whole genome shotgun (WGS) entry which is preliminary data.</text>
</comment>
<evidence type="ECO:0000313" key="2">
    <source>
        <dbReference type="Proteomes" id="UP000306692"/>
    </source>
</evidence>
<protein>
    <submittedName>
        <fullName evidence="1">Flavoprotein oxidoreductase</fullName>
    </submittedName>
</protein>
<dbReference type="EMBL" id="VAPN01000009">
    <property type="protein sequence ID" value="TLR80363.1"/>
    <property type="molecule type" value="Genomic_DNA"/>
</dbReference>
<accession>A0AB74KKE5</accession>
<dbReference type="Proteomes" id="UP000306692">
    <property type="component" value="Unassembled WGS sequence"/>
</dbReference>
<evidence type="ECO:0000313" key="1">
    <source>
        <dbReference type="EMBL" id="TLR80363.1"/>
    </source>
</evidence>
<name>A0AB74KKE5_HELPX</name>
<dbReference type="AlphaFoldDB" id="A0AB74KKE5"/>
<reference evidence="1 2" key="1">
    <citation type="submission" date="2018-11" db="EMBL/GenBank/DDBJ databases">
        <title>The project aimed at sequencing of H. pylori N6 laboratory stock and two of its isogenic mutants deficient in activity of a serine protease HtrA in order to find the possible suppressor mutations.</title>
        <authorList>
            <person name="Strapagiel D."/>
            <person name="Lach J."/>
            <person name="Zarzecka U."/>
            <person name="Backert S."/>
            <person name="Pawlik A."/>
        </authorList>
    </citation>
    <scope>NUCLEOTIDE SEQUENCE [LARGE SCALE GENOMIC DNA]</scope>
    <source>
        <strain evidence="1 2">N6</strain>
    </source>
</reference>
<proteinExistence type="predicted"/>
<sequence length="68" mass="8003">MDSIKAPFLALVILKNNRYYTIRKPLACICKNTNALCHKLKETLYSNTAHALFIYHSCVWLRIFSLKW</sequence>
<organism evidence="1 2">
    <name type="scientific">Helicobacter pylori</name>
    <name type="common">Campylobacter pylori</name>
    <dbReference type="NCBI Taxonomy" id="210"/>
    <lineage>
        <taxon>Bacteria</taxon>
        <taxon>Pseudomonadati</taxon>
        <taxon>Campylobacterota</taxon>
        <taxon>Epsilonproteobacteria</taxon>
        <taxon>Campylobacterales</taxon>
        <taxon>Helicobacteraceae</taxon>
        <taxon>Helicobacter</taxon>
    </lineage>
</organism>